<dbReference type="EMBL" id="JBHSXS010000054">
    <property type="protein sequence ID" value="MFC6886472.1"/>
    <property type="molecule type" value="Genomic_DNA"/>
</dbReference>
<name>A0ABW2CX91_9ACTN</name>
<dbReference type="InterPro" id="IPR050109">
    <property type="entry name" value="HTH-type_TetR-like_transc_reg"/>
</dbReference>
<dbReference type="InterPro" id="IPR036271">
    <property type="entry name" value="Tet_transcr_reg_TetR-rel_C_sf"/>
</dbReference>
<evidence type="ECO:0000256" key="4">
    <source>
        <dbReference type="ARBA" id="ARBA00023163"/>
    </source>
</evidence>
<keyword evidence="8" id="KW-1185">Reference proteome</keyword>
<dbReference type="SUPFAM" id="SSF48498">
    <property type="entry name" value="Tetracyclin repressor-like, C-terminal domain"/>
    <property type="match status" value="1"/>
</dbReference>
<proteinExistence type="predicted"/>
<protein>
    <submittedName>
        <fullName evidence="7">TetR/AcrR family transcriptional regulator C-terminal domain-containing protein</fullName>
    </submittedName>
</protein>
<dbReference type="PANTHER" id="PTHR30055">
    <property type="entry name" value="HTH-TYPE TRANSCRIPTIONAL REGULATOR RUTR"/>
    <property type="match status" value="1"/>
</dbReference>
<evidence type="ECO:0000256" key="5">
    <source>
        <dbReference type="PROSITE-ProRule" id="PRU00335"/>
    </source>
</evidence>
<dbReference type="PROSITE" id="PS50977">
    <property type="entry name" value="HTH_TETR_2"/>
    <property type="match status" value="1"/>
</dbReference>
<keyword evidence="1" id="KW-0678">Repressor</keyword>
<dbReference type="RefSeq" id="WP_160818988.1">
    <property type="nucleotide sequence ID" value="NZ_JBHSXS010000054.1"/>
</dbReference>
<feature type="domain" description="HTH tetR-type" evidence="6">
    <location>
        <begin position="31"/>
        <end position="91"/>
    </location>
</feature>
<dbReference type="InterPro" id="IPR004111">
    <property type="entry name" value="Repressor_TetR_C"/>
</dbReference>
<reference evidence="8" key="1">
    <citation type="journal article" date="2019" name="Int. J. Syst. Evol. Microbiol.">
        <title>The Global Catalogue of Microorganisms (GCM) 10K type strain sequencing project: providing services to taxonomists for standard genome sequencing and annotation.</title>
        <authorList>
            <consortium name="The Broad Institute Genomics Platform"/>
            <consortium name="The Broad Institute Genome Sequencing Center for Infectious Disease"/>
            <person name="Wu L."/>
            <person name="Ma J."/>
        </authorList>
    </citation>
    <scope>NUCLEOTIDE SEQUENCE [LARGE SCALE GENOMIC DNA]</scope>
    <source>
        <strain evidence="8">JCM 3369</strain>
    </source>
</reference>
<dbReference type="InterPro" id="IPR003012">
    <property type="entry name" value="Tet_transcr_reg_TetR"/>
</dbReference>
<evidence type="ECO:0000256" key="2">
    <source>
        <dbReference type="ARBA" id="ARBA00023015"/>
    </source>
</evidence>
<dbReference type="PRINTS" id="PR00455">
    <property type="entry name" value="HTHTETR"/>
</dbReference>
<dbReference type="Pfam" id="PF00440">
    <property type="entry name" value="TetR_N"/>
    <property type="match status" value="1"/>
</dbReference>
<dbReference type="Gene3D" id="1.10.357.10">
    <property type="entry name" value="Tetracycline Repressor, domain 2"/>
    <property type="match status" value="1"/>
</dbReference>
<evidence type="ECO:0000313" key="7">
    <source>
        <dbReference type="EMBL" id="MFC6886472.1"/>
    </source>
</evidence>
<dbReference type="PANTHER" id="PTHR30055:SF151">
    <property type="entry name" value="TRANSCRIPTIONAL REGULATORY PROTEIN"/>
    <property type="match status" value="1"/>
</dbReference>
<dbReference type="Proteomes" id="UP001596380">
    <property type="component" value="Unassembled WGS sequence"/>
</dbReference>
<keyword evidence="3 5" id="KW-0238">DNA-binding</keyword>
<evidence type="ECO:0000259" key="6">
    <source>
        <dbReference type="PROSITE" id="PS50977"/>
    </source>
</evidence>
<dbReference type="InterPro" id="IPR001647">
    <property type="entry name" value="HTH_TetR"/>
</dbReference>
<evidence type="ECO:0000256" key="1">
    <source>
        <dbReference type="ARBA" id="ARBA00022491"/>
    </source>
</evidence>
<gene>
    <name evidence="7" type="ORF">ACFQKB_42395</name>
</gene>
<sequence>MENVKDGRDQRKDGIRSVWLRPRRTAKGEPPLTLARIVEAAVALLDEEGIERLTMRRLAERLAVVAPSLYWHVDTKDDVIDLAVDAVFGEPPPRAGRAGRWRDDVTAVLTAWRAALLRHPWAAGVPARRRPTIGPNFLAWMEFLQATLVRAGFSGKSLSAATWALYNHVMGSASGEVALDITDEERRTGQEQLRADRDRYPTLAANGYLYDDDWDGSFTTGLEYLLDGLEARLERPA</sequence>
<keyword evidence="2" id="KW-0805">Transcription regulation</keyword>
<feature type="DNA-binding region" description="H-T-H motif" evidence="5">
    <location>
        <begin position="54"/>
        <end position="73"/>
    </location>
</feature>
<accession>A0ABW2CX91</accession>
<keyword evidence="4" id="KW-0804">Transcription</keyword>
<dbReference type="InterPro" id="IPR009057">
    <property type="entry name" value="Homeodomain-like_sf"/>
</dbReference>
<comment type="caution">
    <text evidence="7">The sequence shown here is derived from an EMBL/GenBank/DDBJ whole genome shotgun (WGS) entry which is preliminary data.</text>
</comment>
<organism evidence="7 8">
    <name type="scientific">Actinomadura yumaensis</name>
    <dbReference type="NCBI Taxonomy" id="111807"/>
    <lineage>
        <taxon>Bacteria</taxon>
        <taxon>Bacillati</taxon>
        <taxon>Actinomycetota</taxon>
        <taxon>Actinomycetes</taxon>
        <taxon>Streptosporangiales</taxon>
        <taxon>Thermomonosporaceae</taxon>
        <taxon>Actinomadura</taxon>
    </lineage>
</organism>
<evidence type="ECO:0000313" key="8">
    <source>
        <dbReference type="Proteomes" id="UP001596380"/>
    </source>
</evidence>
<dbReference type="Pfam" id="PF02909">
    <property type="entry name" value="TetR_C_1"/>
    <property type="match status" value="1"/>
</dbReference>
<dbReference type="SUPFAM" id="SSF46689">
    <property type="entry name" value="Homeodomain-like"/>
    <property type="match status" value="1"/>
</dbReference>
<dbReference type="PRINTS" id="PR00400">
    <property type="entry name" value="TETREPRESSOR"/>
</dbReference>
<evidence type="ECO:0000256" key="3">
    <source>
        <dbReference type="ARBA" id="ARBA00023125"/>
    </source>
</evidence>